<reference evidence="1 2" key="1">
    <citation type="submission" date="2020-08" db="EMBL/GenBank/DDBJ databases">
        <title>Sequencing the genomes of 1000 actinobacteria strains.</title>
        <authorList>
            <person name="Klenk H.-P."/>
        </authorList>
    </citation>
    <scope>NUCLEOTIDE SEQUENCE [LARGE SCALE GENOMIC DNA]</scope>
    <source>
        <strain evidence="1 2">DSM 45809</strain>
    </source>
</reference>
<protein>
    <recommendedName>
        <fullName evidence="3">SnoaL-like protein</fullName>
    </recommendedName>
</protein>
<keyword evidence="2" id="KW-1185">Reference proteome</keyword>
<dbReference type="RefSeq" id="WP_185045070.1">
    <property type="nucleotide sequence ID" value="NZ_BAABFG010000005.1"/>
</dbReference>
<dbReference type="Proteomes" id="UP000546162">
    <property type="component" value="Unassembled WGS sequence"/>
</dbReference>
<proteinExistence type="predicted"/>
<dbReference type="Gene3D" id="3.10.450.50">
    <property type="match status" value="1"/>
</dbReference>
<comment type="caution">
    <text evidence="1">The sequence shown here is derived from an EMBL/GenBank/DDBJ whole genome shotgun (WGS) entry which is preliminary data.</text>
</comment>
<evidence type="ECO:0008006" key="3">
    <source>
        <dbReference type="Google" id="ProtNLM"/>
    </source>
</evidence>
<accession>A0A7W7H6U7</accession>
<evidence type="ECO:0000313" key="1">
    <source>
        <dbReference type="EMBL" id="MBB4744897.1"/>
    </source>
</evidence>
<organism evidence="1 2">
    <name type="scientific">Actinoplanes octamycinicus</name>
    <dbReference type="NCBI Taxonomy" id="135948"/>
    <lineage>
        <taxon>Bacteria</taxon>
        <taxon>Bacillati</taxon>
        <taxon>Actinomycetota</taxon>
        <taxon>Actinomycetes</taxon>
        <taxon>Micromonosporales</taxon>
        <taxon>Micromonosporaceae</taxon>
        <taxon>Actinoplanes</taxon>
    </lineage>
</organism>
<sequence length="141" mass="15524">MSDAQEATSRLVDRYVALWGEPDPERRRAAVQGLWTDDAVHVLKPPEEMRAASAALGFDDQVLEARGHAALEVRVARAHQEFVAPGAFEFRALGDADRLADVVKFRWQMVPRGGGDAAGTGLEVLLLAPDGRIVRDYQFIE</sequence>
<name>A0A7W7H6U7_9ACTN</name>
<gene>
    <name evidence="1" type="ORF">BJY16_008356</name>
</gene>
<dbReference type="SUPFAM" id="SSF54427">
    <property type="entry name" value="NTF2-like"/>
    <property type="match status" value="1"/>
</dbReference>
<dbReference type="EMBL" id="JACHNB010000001">
    <property type="protein sequence ID" value="MBB4744897.1"/>
    <property type="molecule type" value="Genomic_DNA"/>
</dbReference>
<dbReference type="AlphaFoldDB" id="A0A7W7H6U7"/>
<evidence type="ECO:0000313" key="2">
    <source>
        <dbReference type="Proteomes" id="UP000546162"/>
    </source>
</evidence>
<dbReference type="InterPro" id="IPR032710">
    <property type="entry name" value="NTF2-like_dom_sf"/>
</dbReference>